<dbReference type="RefSeq" id="WP_222583324.1">
    <property type="nucleotide sequence ID" value="NZ_JAHVHP010000001.1"/>
</dbReference>
<keyword evidence="2 4" id="KW-1133">Transmembrane helix</keyword>
<dbReference type="Pfam" id="PF07690">
    <property type="entry name" value="MFS_1"/>
    <property type="match status" value="2"/>
</dbReference>
<evidence type="ECO:0000256" key="2">
    <source>
        <dbReference type="ARBA" id="ARBA00022989"/>
    </source>
</evidence>
<dbReference type="CDD" id="cd17489">
    <property type="entry name" value="MFS_YfcJ_like"/>
    <property type="match status" value="1"/>
</dbReference>
<evidence type="ECO:0000313" key="6">
    <source>
        <dbReference type="EMBL" id="MBY5950355.1"/>
    </source>
</evidence>
<sequence>MNRILPSFFTIDFFLLCMSSFLFFSSFNMIIPELPNYLSSLGGEDYKGLIISLFTLSAGLSRPFSGKLADKIGRIPVMIVGAVVCFVVSLLYPVLSFVGGFLLLRFVHGFSAGFTPTGTSAYVADIVPFYQRGEAMGIQSLFGSLGMAAGPALGGWLATFWPLNYIFYTSAAIAIFSILILVRLKETLEQPEQMSFSLLKLKKNEIIEKRVLIPSTILFLSVFSFGVVLTIIPDLSNHLGIENKGLFFAIFTLSSLGIRLIAGKASDRYGRVPVLRAASIMMILAMLAIAFAENKWMLFGAGVLFGSAVGMNSPTTAAWVIDLSLDAFRGRALATMYIFLEAGIGIGAIVSGFLYANKAENFSLVFLVSAAMAASALVFLLFIRSSNYKPLKKEEGAN</sequence>
<dbReference type="PROSITE" id="PS50850">
    <property type="entry name" value="MFS"/>
    <property type="match status" value="1"/>
</dbReference>
<feature type="domain" description="Major facilitator superfamily (MFS) profile" evidence="5">
    <location>
        <begin position="12"/>
        <end position="388"/>
    </location>
</feature>
<comment type="caution">
    <text evidence="6">The sequence shown here is derived from an EMBL/GenBank/DDBJ whole genome shotgun (WGS) entry which is preliminary data.</text>
</comment>
<dbReference type="Proteomes" id="UP000766609">
    <property type="component" value="Unassembled WGS sequence"/>
</dbReference>
<feature type="transmembrane region" description="Helical" evidence="4">
    <location>
        <begin position="77"/>
        <end position="104"/>
    </location>
</feature>
<organism evidence="6 7">
    <name type="scientific">Algoriphagus marincola</name>
    <dbReference type="NCBI Taxonomy" id="264027"/>
    <lineage>
        <taxon>Bacteria</taxon>
        <taxon>Pseudomonadati</taxon>
        <taxon>Bacteroidota</taxon>
        <taxon>Cytophagia</taxon>
        <taxon>Cytophagales</taxon>
        <taxon>Cyclobacteriaceae</taxon>
        <taxon>Algoriphagus</taxon>
    </lineage>
</organism>
<dbReference type="InterPro" id="IPR052714">
    <property type="entry name" value="MFS_Exporter"/>
</dbReference>
<gene>
    <name evidence="6" type="ORF">KUV23_05185</name>
</gene>
<feature type="transmembrane region" description="Helical" evidence="4">
    <location>
        <begin position="333"/>
        <end position="356"/>
    </location>
</feature>
<accession>A0ABS7N1Y9</accession>
<feature type="transmembrane region" description="Helical" evidence="4">
    <location>
        <begin position="211"/>
        <end position="233"/>
    </location>
</feature>
<evidence type="ECO:0000313" key="7">
    <source>
        <dbReference type="Proteomes" id="UP000766609"/>
    </source>
</evidence>
<dbReference type="InterPro" id="IPR011701">
    <property type="entry name" value="MFS"/>
</dbReference>
<dbReference type="PANTHER" id="PTHR23531">
    <property type="entry name" value="QUINOLENE RESISTANCE PROTEIN NORA"/>
    <property type="match status" value="1"/>
</dbReference>
<dbReference type="SUPFAM" id="SSF103473">
    <property type="entry name" value="MFS general substrate transporter"/>
    <property type="match status" value="1"/>
</dbReference>
<evidence type="ECO:0000256" key="1">
    <source>
        <dbReference type="ARBA" id="ARBA00022692"/>
    </source>
</evidence>
<keyword evidence="3 4" id="KW-0472">Membrane</keyword>
<feature type="transmembrane region" description="Helical" evidence="4">
    <location>
        <begin position="245"/>
        <end position="262"/>
    </location>
</feature>
<proteinExistence type="predicted"/>
<feature type="transmembrane region" description="Helical" evidence="4">
    <location>
        <begin position="12"/>
        <end position="31"/>
    </location>
</feature>
<feature type="transmembrane region" description="Helical" evidence="4">
    <location>
        <begin position="141"/>
        <end position="159"/>
    </location>
</feature>
<keyword evidence="7" id="KW-1185">Reference proteome</keyword>
<dbReference type="PRINTS" id="PR01036">
    <property type="entry name" value="TCRTETB"/>
</dbReference>
<reference evidence="6 7" key="1">
    <citation type="submission" date="2021-06" db="EMBL/GenBank/DDBJ databases">
        <title>44 bacteria genomes isolated from Dapeng, Shenzhen.</title>
        <authorList>
            <person name="Zheng W."/>
            <person name="Yu S."/>
            <person name="Huang Y."/>
        </authorList>
    </citation>
    <scope>NUCLEOTIDE SEQUENCE [LARGE SCALE GENOMIC DNA]</scope>
    <source>
        <strain evidence="6 7">DP5N14-6</strain>
    </source>
</reference>
<feature type="transmembrane region" description="Helical" evidence="4">
    <location>
        <begin position="165"/>
        <end position="184"/>
    </location>
</feature>
<dbReference type="InterPro" id="IPR036259">
    <property type="entry name" value="MFS_trans_sf"/>
</dbReference>
<dbReference type="PANTHER" id="PTHR23531:SF1">
    <property type="entry name" value="QUINOLENE RESISTANCE PROTEIN NORA"/>
    <property type="match status" value="1"/>
</dbReference>
<feature type="transmembrane region" description="Helical" evidence="4">
    <location>
        <begin position="274"/>
        <end position="292"/>
    </location>
</feature>
<feature type="transmembrane region" description="Helical" evidence="4">
    <location>
        <begin position="362"/>
        <end position="383"/>
    </location>
</feature>
<name>A0ABS7N1Y9_9BACT</name>
<feature type="transmembrane region" description="Helical" evidence="4">
    <location>
        <begin position="298"/>
        <end position="321"/>
    </location>
</feature>
<keyword evidence="1 4" id="KW-0812">Transmembrane</keyword>
<dbReference type="InterPro" id="IPR020846">
    <property type="entry name" value="MFS_dom"/>
</dbReference>
<evidence type="ECO:0000259" key="5">
    <source>
        <dbReference type="PROSITE" id="PS50850"/>
    </source>
</evidence>
<evidence type="ECO:0000256" key="3">
    <source>
        <dbReference type="ARBA" id="ARBA00023136"/>
    </source>
</evidence>
<dbReference type="EMBL" id="JAHVHP010000001">
    <property type="protein sequence ID" value="MBY5950355.1"/>
    <property type="molecule type" value="Genomic_DNA"/>
</dbReference>
<dbReference type="Gene3D" id="1.20.1250.20">
    <property type="entry name" value="MFS general substrate transporter like domains"/>
    <property type="match status" value="2"/>
</dbReference>
<evidence type="ECO:0000256" key="4">
    <source>
        <dbReference type="SAM" id="Phobius"/>
    </source>
</evidence>
<feature type="transmembrane region" description="Helical" evidence="4">
    <location>
        <begin position="110"/>
        <end position="129"/>
    </location>
</feature>
<protein>
    <submittedName>
        <fullName evidence="6">MFS transporter</fullName>
    </submittedName>
</protein>